<keyword evidence="1" id="KW-0245">EGF-like domain</keyword>
<evidence type="ECO:0000256" key="3">
    <source>
        <dbReference type="SAM" id="Phobius"/>
    </source>
</evidence>
<keyword evidence="3" id="KW-1133">Transmembrane helix</keyword>
<dbReference type="PROSITE" id="PS51257">
    <property type="entry name" value="PROKAR_LIPOPROTEIN"/>
    <property type="match status" value="1"/>
</dbReference>
<keyword evidence="3" id="KW-0472">Membrane</keyword>
<dbReference type="InterPro" id="IPR011042">
    <property type="entry name" value="6-blade_b-propeller_TolB-like"/>
</dbReference>
<gene>
    <name evidence="4" type="ORF">TKK_008982</name>
</gene>
<dbReference type="SUPFAM" id="SSF57196">
    <property type="entry name" value="EGF/Laminin"/>
    <property type="match status" value="1"/>
</dbReference>
<evidence type="ECO:0000313" key="4">
    <source>
        <dbReference type="EMBL" id="KAL3396930.1"/>
    </source>
</evidence>
<dbReference type="AlphaFoldDB" id="A0ABD2WW13"/>
<dbReference type="PANTHER" id="PTHR46513">
    <property type="entry name" value="VITELLOGENIN RECEPTOR-LIKE PROTEIN-RELATED-RELATED"/>
    <property type="match status" value="1"/>
</dbReference>
<accession>A0ABD2WW13</accession>
<feature type="transmembrane region" description="Helical" evidence="3">
    <location>
        <begin position="24"/>
        <end position="46"/>
    </location>
</feature>
<name>A0ABD2WW13_9HYME</name>
<dbReference type="InterPro" id="IPR050778">
    <property type="entry name" value="Cueball_EGF_LRP_Nidogen"/>
</dbReference>
<proteinExistence type="predicted"/>
<dbReference type="EMBL" id="JBJJXI010000067">
    <property type="protein sequence ID" value="KAL3396930.1"/>
    <property type="molecule type" value="Genomic_DNA"/>
</dbReference>
<dbReference type="Proteomes" id="UP001627154">
    <property type="component" value="Unassembled WGS sequence"/>
</dbReference>
<evidence type="ECO:0000256" key="1">
    <source>
        <dbReference type="ARBA" id="ARBA00022536"/>
    </source>
</evidence>
<keyword evidence="5" id="KW-1185">Reference proteome</keyword>
<organism evidence="4 5">
    <name type="scientific">Trichogramma kaykai</name>
    <dbReference type="NCBI Taxonomy" id="54128"/>
    <lineage>
        <taxon>Eukaryota</taxon>
        <taxon>Metazoa</taxon>
        <taxon>Ecdysozoa</taxon>
        <taxon>Arthropoda</taxon>
        <taxon>Hexapoda</taxon>
        <taxon>Insecta</taxon>
        <taxon>Pterygota</taxon>
        <taxon>Neoptera</taxon>
        <taxon>Endopterygota</taxon>
        <taxon>Hymenoptera</taxon>
        <taxon>Apocrita</taxon>
        <taxon>Proctotrupomorpha</taxon>
        <taxon>Chalcidoidea</taxon>
        <taxon>Trichogrammatidae</taxon>
        <taxon>Trichogramma</taxon>
    </lineage>
</organism>
<protein>
    <recommendedName>
        <fullName evidence="6">EGF-like domain-containing protein</fullName>
    </recommendedName>
</protein>
<keyword evidence="3" id="KW-0812">Transmembrane</keyword>
<comment type="caution">
    <text evidence="4">The sequence shown here is derived from an EMBL/GenBank/DDBJ whole genome shotgun (WGS) entry which is preliminary data.</text>
</comment>
<evidence type="ECO:0000256" key="2">
    <source>
        <dbReference type="ARBA" id="ARBA00022737"/>
    </source>
</evidence>
<evidence type="ECO:0008006" key="6">
    <source>
        <dbReference type="Google" id="ProtNLM"/>
    </source>
</evidence>
<evidence type="ECO:0000313" key="5">
    <source>
        <dbReference type="Proteomes" id="UP001627154"/>
    </source>
</evidence>
<dbReference type="SUPFAM" id="SSF63825">
    <property type="entry name" value="YWTD domain"/>
    <property type="match status" value="2"/>
</dbReference>
<dbReference type="Gene3D" id="2.120.10.30">
    <property type="entry name" value="TolB, C-terminal domain"/>
    <property type="match status" value="2"/>
</dbReference>
<sequence>MNEIRVIEDDSYCARCRLLARKPCFILGVLFGCFVLALVVTLIVILTGNSRGDDVLISDERDLWLLDLDGSSAHGLRNRSIVARSFSGIGAFAVMLQLQQEGSGGGRSQLLAEPPCIFWRANNSSWIESLCPRYAANRYSVPRDWDPVALAVDHLAENLYVLDGRASTLLIFDLKGRGYGLALADLTRPADLALDSASGWMFILQRSDSILKAQMDGSGAERVVIDPSLAAMALDRLNRLIYYADSVQIARCDYYGRRRQVIAKLSSETTSLAVVPRANRLLFTRTLPASGHRRSLWSCAIASPSSSGSSGSDSRISPGVCEETRQIDFEEPRLMRVSSSQVDPRLPANPCGRANGGCQQLCLLRRNGGRSCACYLGHGLGPDLMSCERLSDYLLYVRGDFARGRVLPDDRRGAAAPGEAFTDALLPIEIHQLVRKPGRRRQLVDFDYDYNSSRMAFSDEASLHLVNLQQSEQQSQSQQQITYVMAGRKCVRGLAYDWITGDVYHTLDNDCGLQPQQQRDSTNVGDEIAVMRPTTTTTIGQSSTTRRRRHLIKTLRGFGVNQGQLVSIALDPNRAYYFFTALFKGQAYIYRSHGTRLEYVREWRDVNETGLACDRLEARLYWLGRNGSRVYHAQYDGSDLQSFDLRLDHDRDGGGGPLGFRSLTVGERHVYAASLDSVWRFDKRTGHAGLRLLPAHDREGAAGGEPIAGVKLYAASTQPVARDNACALNNGGCRQFCVRTPVMVSNRPGNGVNVTADVKELCLCEDGKNIMNDGKSCA</sequence>
<keyword evidence="2" id="KW-0677">Repeat</keyword>
<reference evidence="4 5" key="1">
    <citation type="journal article" date="2024" name="bioRxiv">
        <title>A reference genome for Trichogramma kaykai: A tiny desert-dwelling parasitoid wasp with competing sex-ratio distorters.</title>
        <authorList>
            <person name="Culotta J."/>
            <person name="Lindsey A.R."/>
        </authorList>
    </citation>
    <scope>NUCLEOTIDE SEQUENCE [LARGE SCALE GENOMIC DNA]</scope>
    <source>
        <strain evidence="4 5">KSX58</strain>
    </source>
</reference>